<evidence type="ECO:0000313" key="6">
    <source>
        <dbReference type="EMBL" id="KAJ5220262.1"/>
    </source>
</evidence>
<gene>
    <name evidence="4" type="primary">AIM11</name>
    <name evidence="6" type="ORF">N7468_009466</name>
</gene>
<reference evidence="6" key="2">
    <citation type="journal article" date="2023" name="IMA Fungus">
        <title>Comparative genomic study of the Penicillium genus elucidates a diverse pangenome and 15 lateral gene transfer events.</title>
        <authorList>
            <person name="Petersen C."/>
            <person name="Sorensen T."/>
            <person name="Nielsen M.R."/>
            <person name="Sondergaard T.E."/>
            <person name="Sorensen J.L."/>
            <person name="Fitzpatrick D.A."/>
            <person name="Frisvad J.C."/>
            <person name="Nielsen K.L."/>
        </authorList>
    </citation>
    <scope>NUCLEOTIDE SEQUENCE</scope>
    <source>
        <strain evidence="6">IBT 19713</strain>
    </source>
</reference>
<dbReference type="PANTHER" id="PTHR39136:SF1">
    <property type="entry name" value="ALTERED INHERITANCE OF MITOCHONDRIA PROTEIN 11"/>
    <property type="match status" value="1"/>
</dbReference>
<organism evidence="6 7">
    <name type="scientific">Penicillium chermesinum</name>
    <dbReference type="NCBI Taxonomy" id="63820"/>
    <lineage>
        <taxon>Eukaryota</taxon>
        <taxon>Fungi</taxon>
        <taxon>Dikarya</taxon>
        <taxon>Ascomycota</taxon>
        <taxon>Pezizomycotina</taxon>
        <taxon>Eurotiomycetes</taxon>
        <taxon>Eurotiomycetidae</taxon>
        <taxon>Eurotiales</taxon>
        <taxon>Aspergillaceae</taxon>
        <taxon>Penicillium</taxon>
    </lineage>
</organism>
<dbReference type="Proteomes" id="UP001150941">
    <property type="component" value="Unassembled WGS sequence"/>
</dbReference>
<dbReference type="AlphaFoldDB" id="A0A9W9TEV3"/>
<keyword evidence="1" id="KW-0812">Transmembrane</keyword>
<evidence type="ECO:0000313" key="7">
    <source>
        <dbReference type="Proteomes" id="UP001150941"/>
    </source>
</evidence>
<keyword evidence="3" id="KW-0472">Membrane</keyword>
<evidence type="ECO:0000256" key="3">
    <source>
        <dbReference type="ARBA" id="ARBA00023136"/>
    </source>
</evidence>
<feature type="compositionally biased region" description="Polar residues" evidence="5">
    <location>
        <begin position="8"/>
        <end position="31"/>
    </location>
</feature>
<accession>A0A9W9TEV3</accession>
<evidence type="ECO:0000256" key="1">
    <source>
        <dbReference type="ARBA" id="ARBA00022692"/>
    </source>
</evidence>
<dbReference type="GO" id="GO:0016020">
    <property type="term" value="C:membrane"/>
    <property type="evidence" value="ECO:0007669"/>
    <property type="project" value="UniProtKB-SubCell"/>
</dbReference>
<keyword evidence="2" id="KW-1133">Transmembrane helix</keyword>
<evidence type="ECO:0000256" key="2">
    <source>
        <dbReference type="ARBA" id="ARBA00022989"/>
    </source>
</evidence>
<protein>
    <recommendedName>
        <fullName evidence="4">Altered inheritance of mitochondria protein 11</fullName>
    </recommendedName>
</protein>
<dbReference type="InterPro" id="IPR038814">
    <property type="entry name" value="AIM11"/>
</dbReference>
<dbReference type="GO" id="GO:0005739">
    <property type="term" value="C:mitochondrion"/>
    <property type="evidence" value="ECO:0007669"/>
    <property type="project" value="TreeGrafter"/>
</dbReference>
<reference evidence="6" key="1">
    <citation type="submission" date="2022-11" db="EMBL/GenBank/DDBJ databases">
        <authorList>
            <person name="Petersen C."/>
        </authorList>
    </citation>
    <scope>NUCLEOTIDE SEQUENCE</scope>
    <source>
        <strain evidence="6">IBT 19713</strain>
    </source>
</reference>
<comment type="similarity">
    <text evidence="4">Belongs to the AIM11 family.</text>
</comment>
<name>A0A9W9TEV3_9EURO</name>
<dbReference type="EMBL" id="JAPQKS010000007">
    <property type="protein sequence ID" value="KAJ5220262.1"/>
    <property type="molecule type" value="Genomic_DNA"/>
</dbReference>
<evidence type="ECO:0000256" key="4">
    <source>
        <dbReference type="RuleBase" id="RU367098"/>
    </source>
</evidence>
<dbReference type="PANTHER" id="PTHR39136">
    <property type="entry name" value="ALTERED INHERITANCE OF MITOCHONDRIA PROTEIN 11"/>
    <property type="match status" value="1"/>
</dbReference>
<feature type="compositionally biased region" description="Low complexity" evidence="5">
    <location>
        <begin position="32"/>
        <end position="43"/>
    </location>
</feature>
<evidence type="ECO:0000256" key="5">
    <source>
        <dbReference type="SAM" id="MobiDB-lite"/>
    </source>
</evidence>
<sequence>MVSFFGWGSSSKSDPGETQSQDKSISTDQTKPTQSLPSLQPPQVIQPPAPRDTTNLKLFFGGAAFFTLSLLITRRANRKKLIACIPPYYSSSVYFQPKVNGAAEAFEALNLATINVLSFGMMSTGAVMYALDINTLEDARRVMRAAMDGGASTERSKTDEELEKDVTEWVSNVMGGRFQKQLEQQLELERAKRQTEGNPDEKKN</sequence>
<comment type="caution">
    <text evidence="6">The sequence shown here is derived from an EMBL/GenBank/DDBJ whole genome shotgun (WGS) entry which is preliminary data.</text>
</comment>
<feature type="region of interest" description="Disordered" evidence="5">
    <location>
        <begin position="1"/>
        <end position="47"/>
    </location>
</feature>
<keyword evidence="7" id="KW-1185">Reference proteome</keyword>
<comment type="subcellular location">
    <subcellularLocation>
        <location evidence="4">Membrane</location>
        <topology evidence="4">Multi-pass membrane protein</topology>
    </subcellularLocation>
</comment>
<proteinExistence type="inferred from homology"/>
<dbReference type="OrthoDB" id="3558022at2759"/>